<keyword evidence="1" id="KW-0812">Transmembrane</keyword>
<evidence type="ECO:0000313" key="5">
    <source>
        <dbReference type="Proteomes" id="UP000294796"/>
    </source>
</evidence>
<dbReference type="Pfam" id="PF18153">
    <property type="entry name" value="Cap15_CD_rec"/>
    <property type="match status" value="1"/>
</dbReference>
<dbReference type="InterPro" id="IPR056338">
    <property type="entry name" value="Cap15-like_TM"/>
</dbReference>
<feature type="transmembrane region" description="Helical" evidence="1">
    <location>
        <begin position="52"/>
        <end position="73"/>
    </location>
</feature>
<keyword evidence="5" id="KW-1185">Reference proteome</keyword>
<gene>
    <name evidence="4" type="ORF">E2F46_06300</name>
</gene>
<comment type="caution">
    <text evidence="4">The sequence shown here is derived from an EMBL/GenBank/DDBJ whole genome shotgun (WGS) entry which is preliminary data.</text>
</comment>
<feature type="transmembrane region" description="Helical" evidence="1">
    <location>
        <begin position="20"/>
        <end position="40"/>
    </location>
</feature>
<evidence type="ECO:0000256" key="1">
    <source>
        <dbReference type="SAM" id="Phobius"/>
    </source>
</evidence>
<feature type="domain" description="CD-NTase-associated protein 15" evidence="2">
    <location>
        <begin position="87"/>
        <end position="207"/>
    </location>
</feature>
<keyword evidence="1" id="KW-0472">Membrane</keyword>
<evidence type="ECO:0000259" key="3">
    <source>
        <dbReference type="Pfam" id="PF23471"/>
    </source>
</evidence>
<protein>
    <submittedName>
        <fullName evidence="4">Uncharacterized protein</fullName>
    </submittedName>
</protein>
<name>A0A4R5TYC2_9GAMM</name>
<dbReference type="OrthoDB" id="7505004at2"/>
<dbReference type="Proteomes" id="UP000294796">
    <property type="component" value="Unassembled WGS sequence"/>
</dbReference>
<proteinExistence type="predicted"/>
<keyword evidence="1" id="KW-1133">Transmembrane helix</keyword>
<organism evidence="4 5">
    <name type="scientific">Luteimonas aestuarii</name>
    <dbReference type="NCBI Taxonomy" id="453837"/>
    <lineage>
        <taxon>Bacteria</taxon>
        <taxon>Pseudomonadati</taxon>
        <taxon>Pseudomonadota</taxon>
        <taxon>Gammaproteobacteria</taxon>
        <taxon>Lysobacterales</taxon>
        <taxon>Lysobacteraceae</taxon>
        <taxon>Luteimonas</taxon>
    </lineage>
</organism>
<feature type="domain" description="Cap1-like TM helices" evidence="3">
    <location>
        <begin position="16"/>
        <end position="79"/>
    </location>
</feature>
<evidence type="ECO:0000313" key="4">
    <source>
        <dbReference type="EMBL" id="TDK26205.1"/>
    </source>
</evidence>
<reference evidence="4 5" key="1">
    <citation type="submission" date="2019-03" db="EMBL/GenBank/DDBJ databases">
        <title>Luteimonas zhaokaii sp.nov., isolated from the rectal contents of Plateau pika in Yushu, Qinghai Province, China.</title>
        <authorList>
            <person name="Zhang G."/>
        </authorList>
    </citation>
    <scope>NUCLEOTIDE SEQUENCE [LARGE SCALE GENOMIC DNA]</scope>
    <source>
        <strain evidence="4 5">B9</strain>
    </source>
</reference>
<evidence type="ECO:0000259" key="2">
    <source>
        <dbReference type="Pfam" id="PF18153"/>
    </source>
</evidence>
<dbReference type="EMBL" id="SMTF01000003">
    <property type="protein sequence ID" value="TDK26205.1"/>
    <property type="molecule type" value="Genomic_DNA"/>
</dbReference>
<sequence>MRSHEYVLLDGVSRAMIGRYLGTVAAMISAGLVYLILRAIDLAEQYGLPAHLTPSVMSLVGAGTVYFVLYWLFNRSLWRLPLIGRALKIPDLQGQWICDGTSFHAPGADAQRWTGEISIAQSWDRLRIRLKTDQSGSDSVVAALMHDEAGGFRLFYTYRNDPRIDQHELRHHMGFCDMLISEDQKSAAGEYFNGRGRSTFGQMEWRRRE</sequence>
<dbReference type="InterPro" id="IPR041208">
    <property type="entry name" value="Cap15"/>
</dbReference>
<dbReference type="AlphaFoldDB" id="A0A4R5TYC2"/>
<dbReference type="Pfam" id="PF23471">
    <property type="entry name" value="Cap15_TM"/>
    <property type="match status" value="1"/>
</dbReference>
<accession>A0A4R5TYC2</accession>